<evidence type="ECO:0000256" key="7">
    <source>
        <dbReference type="ARBA" id="ARBA00022989"/>
    </source>
</evidence>
<accession>A0ABV9Q136</accession>
<feature type="transmembrane region" description="Helical" evidence="10">
    <location>
        <begin position="12"/>
        <end position="30"/>
    </location>
</feature>
<evidence type="ECO:0000259" key="11">
    <source>
        <dbReference type="Pfam" id="PF02687"/>
    </source>
</evidence>
<evidence type="ECO:0000256" key="6">
    <source>
        <dbReference type="ARBA" id="ARBA00022692"/>
    </source>
</evidence>
<keyword evidence="13" id="KW-1185">Reference proteome</keyword>
<name>A0ABV9Q136_9BACL</name>
<evidence type="ECO:0000256" key="9">
    <source>
        <dbReference type="ARBA" id="ARBA00024973"/>
    </source>
</evidence>
<evidence type="ECO:0000256" key="5">
    <source>
        <dbReference type="ARBA" id="ARBA00022475"/>
    </source>
</evidence>
<sequence length="453" mass="50157">MGDEMFSVPELVFDFLWLSVLVGAAVMIVVTMRSKEPGDNEESVVGHQIFFLRFRLIWNNLWRKPFRTILLVASSAITASTLFLSYFFLNSMDRSLSAAGERFGADVMVVPKGYGVVAQQLLLSGTISSFYMPESVLHQVRSIPEVTAASPQLYLETYSGVCCQVEGDFPIVAFDPKTDFTLKPWLSNAGGRKFTENSIIIGSDAGGRNAIDHLNSASYQEHLNLFQHQFVVSHLLYPTGTDADNTIFMDLGKVRELRKSPRTSLKFPQNSISVVLVKTKRGDEEYVRREIERKIPEVSAVTGMGVRETVEKQLFPIRLLSFLMIGCVLAMAGMQAMTLFSAIVAERKREIGMFRALGATQGAVYRFLLQEAALAGGMGGVVGTLSMVIVLYDNRTFIRKLIHLPLLFPTWGAAALIAMAAVLFTVLIAVLAASIPIRSFLKQEPYLAIREGE</sequence>
<evidence type="ECO:0000256" key="10">
    <source>
        <dbReference type="SAM" id="Phobius"/>
    </source>
</evidence>
<proteinExistence type="inferred from homology"/>
<feature type="transmembrane region" description="Helical" evidence="10">
    <location>
        <begin position="412"/>
        <end position="433"/>
    </location>
</feature>
<keyword evidence="7 10" id="KW-1133">Transmembrane helix</keyword>
<feature type="transmembrane region" description="Helical" evidence="10">
    <location>
        <begin position="69"/>
        <end position="89"/>
    </location>
</feature>
<evidence type="ECO:0000256" key="8">
    <source>
        <dbReference type="ARBA" id="ARBA00023136"/>
    </source>
</evidence>
<evidence type="ECO:0000313" key="13">
    <source>
        <dbReference type="Proteomes" id="UP001596002"/>
    </source>
</evidence>
<evidence type="ECO:0000256" key="3">
    <source>
        <dbReference type="ARBA" id="ARBA00011131"/>
    </source>
</evidence>
<reference evidence="13" key="1">
    <citation type="journal article" date="2019" name="Int. J. Syst. Evol. Microbiol.">
        <title>The Global Catalogue of Microorganisms (GCM) 10K type strain sequencing project: providing services to taxonomists for standard genome sequencing and annotation.</title>
        <authorList>
            <consortium name="The Broad Institute Genomics Platform"/>
            <consortium name="The Broad Institute Genome Sequencing Center for Infectious Disease"/>
            <person name="Wu L."/>
            <person name="Ma J."/>
        </authorList>
    </citation>
    <scope>NUCLEOTIDE SEQUENCE [LARGE SCALE GENOMIC DNA]</scope>
    <source>
        <strain evidence="13">WYCCWR 12678</strain>
    </source>
</reference>
<evidence type="ECO:0000256" key="4">
    <source>
        <dbReference type="ARBA" id="ARBA00016962"/>
    </source>
</evidence>
<dbReference type="InterPro" id="IPR003838">
    <property type="entry name" value="ABC3_permease_C"/>
</dbReference>
<comment type="function">
    <text evidence="9">Part of the ABC transporter complex hrt involved in hemin import. Responsible for the translocation of the substrate across the membrane.</text>
</comment>
<dbReference type="PANTHER" id="PTHR43738">
    <property type="entry name" value="ABC TRANSPORTER, MEMBRANE PROTEIN"/>
    <property type="match status" value="1"/>
</dbReference>
<dbReference type="Pfam" id="PF02687">
    <property type="entry name" value="FtsX"/>
    <property type="match status" value="1"/>
</dbReference>
<comment type="subunit">
    <text evidence="3">The complex is composed of two ATP-binding proteins (HrtA), two transmembrane proteins (HrtB) and a solute-binding protein.</text>
</comment>
<keyword evidence="8 10" id="KW-0472">Membrane</keyword>
<feature type="transmembrane region" description="Helical" evidence="10">
    <location>
        <begin position="372"/>
        <end position="392"/>
    </location>
</feature>
<comment type="subcellular location">
    <subcellularLocation>
        <location evidence="1">Cell membrane</location>
        <topology evidence="1">Multi-pass membrane protein</topology>
    </subcellularLocation>
</comment>
<evidence type="ECO:0000313" key="12">
    <source>
        <dbReference type="EMBL" id="MFC4767886.1"/>
    </source>
</evidence>
<dbReference type="PANTHER" id="PTHR43738:SF2">
    <property type="entry name" value="ABC TRANSPORTER PERMEASE"/>
    <property type="match status" value="1"/>
</dbReference>
<evidence type="ECO:0000256" key="1">
    <source>
        <dbReference type="ARBA" id="ARBA00004651"/>
    </source>
</evidence>
<comment type="similarity">
    <text evidence="2">Belongs to the ABC-4 integral membrane protein family. HrtB subfamily.</text>
</comment>
<protein>
    <recommendedName>
        <fullName evidence="4">Putative hemin transport system permease protein HrtB</fullName>
    </recommendedName>
</protein>
<dbReference type="EMBL" id="JBHSHC010000093">
    <property type="protein sequence ID" value="MFC4767886.1"/>
    <property type="molecule type" value="Genomic_DNA"/>
</dbReference>
<evidence type="ECO:0000256" key="2">
    <source>
        <dbReference type="ARBA" id="ARBA00008697"/>
    </source>
</evidence>
<comment type="caution">
    <text evidence="12">The sequence shown here is derived from an EMBL/GenBank/DDBJ whole genome shotgun (WGS) entry which is preliminary data.</text>
</comment>
<gene>
    <name evidence="12" type="ORF">ACFO8Q_11030</name>
</gene>
<dbReference type="Proteomes" id="UP001596002">
    <property type="component" value="Unassembled WGS sequence"/>
</dbReference>
<feature type="transmembrane region" description="Helical" evidence="10">
    <location>
        <begin position="319"/>
        <end position="345"/>
    </location>
</feature>
<organism evidence="12 13">
    <name type="scientific">Effusibacillus consociatus</name>
    <dbReference type="NCBI Taxonomy" id="1117041"/>
    <lineage>
        <taxon>Bacteria</taxon>
        <taxon>Bacillati</taxon>
        <taxon>Bacillota</taxon>
        <taxon>Bacilli</taxon>
        <taxon>Bacillales</taxon>
        <taxon>Alicyclobacillaceae</taxon>
        <taxon>Effusibacillus</taxon>
    </lineage>
</organism>
<dbReference type="InterPro" id="IPR051125">
    <property type="entry name" value="ABC-4/HrtB_transporter"/>
</dbReference>
<feature type="domain" description="ABC3 transporter permease C-terminal" evidence="11">
    <location>
        <begin position="323"/>
        <end position="434"/>
    </location>
</feature>
<keyword evidence="6 10" id="KW-0812">Transmembrane</keyword>
<keyword evidence="5" id="KW-1003">Cell membrane</keyword>